<dbReference type="PANTHER" id="PTHR43877">
    <property type="entry name" value="AMINOALKYLPHOSPHONATE N-ACETYLTRANSFERASE-RELATED-RELATED"/>
    <property type="match status" value="1"/>
</dbReference>
<dbReference type="AlphaFoldDB" id="A0A385SJI7"/>
<dbReference type="InterPro" id="IPR050832">
    <property type="entry name" value="Bact_Acetyltransf"/>
</dbReference>
<dbReference type="Proteomes" id="UP000266183">
    <property type="component" value="Chromosome"/>
</dbReference>
<evidence type="ECO:0000256" key="2">
    <source>
        <dbReference type="ARBA" id="ARBA00023315"/>
    </source>
</evidence>
<keyword evidence="1 4" id="KW-0808">Transferase</keyword>
<dbReference type="InterPro" id="IPR016181">
    <property type="entry name" value="Acyl_CoA_acyltransferase"/>
</dbReference>
<reference evidence="5" key="1">
    <citation type="submission" date="2018-09" db="EMBL/GenBank/DDBJ databases">
        <title>Chryseolinea sp. KIS68-18 isolated from soil.</title>
        <authorList>
            <person name="Weon H.-Y."/>
            <person name="Kwon S.-W."/>
            <person name="Lee S.A."/>
        </authorList>
    </citation>
    <scope>NUCLEOTIDE SEQUENCE [LARGE SCALE GENOMIC DNA]</scope>
    <source>
        <strain evidence="5">KIS68-18</strain>
    </source>
</reference>
<evidence type="ECO:0000313" key="4">
    <source>
        <dbReference type="EMBL" id="AYB30085.1"/>
    </source>
</evidence>
<dbReference type="Pfam" id="PF00583">
    <property type="entry name" value="Acetyltransf_1"/>
    <property type="match status" value="1"/>
</dbReference>
<organism evidence="4 5">
    <name type="scientific">Chryseolinea soli</name>
    <dbReference type="NCBI Taxonomy" id="2321403"/>
    <lineage>
        <taxon>Bacteria</taxon>
        <taxon>Pseudomonadati</taxon>
        <taxon>Bacteroidota</taxon>
        <taxon>Cytophagia</taxon>
        <taxon>Cytophagales</taxon>
        <taxon>Fulvivirgaceae</taxon>
        <taxon>Chryseolinea</taxon>
    </lineage>
</organism>
<dbReference type="EMBL" id="CP032382">
    <property type="protein sequence ID" value="AYB30085.1"/>
    <property type="molecule type" value="Genomic_DNA"/>
</dbReference>
<dbReference type="KEGG" id="chk:D4L85_05610"/>
<dbReference type="SUPFAM" id="SSF55729">
    <property type="entry name" value="Acyl-CoA N-acyltransferases (Nat)"/>
    <property type="match status" value="1"/>
</dbReference>
<dbReference type="PANTHER" id="PTHR43877:SF2">
    <property type="entry name" value="AMINOALKYLPHOSPHONATE N-ACETYLTRANSFERASE-RELATED"/>
    <property type="match status" value="1"/>
</dbReference>
<evidence type="ECO:0000256" key="1">
    <source>
        <dbReference type="ARBA" id="ARBA00022679"/>
    </source>
</evidence>
<evidence type="ECO:0000259" key="3">
    <source>
        <dbReference type="PROSITE" id="PS51186"/>
    </source>
</evidence>
<evidence type="ECO:0000313" key="5">
    <source>
        <dbReference type="Proteomes" id="UP000266183"/>
    </source>
</evidence>
<protein>
    <submittedName>
        <fullName evidence="4">GNAT family N-acetyltransferase</fullName>
    </submittedName>
</protein>
<keyword evidence="5" id="KW-1185">Reference proteome</keyword>
<feature type="domain" description="N-acetyltransferase" evidence="3">
    <location>
        <begin position="10"/>
        <end position="156"/>
    </location>
</feature>
<dbReference type="OrthoDB" id="9792929at2"/>
<keyword evidence="2" id="KW-0012">Acyltransferase</keyword>
<name>A0A385SJI7_9BACT</name>
<dbReference type="GO" id="GO:0016747">
    <property type="term" value="F:acyltransferase activity, transferring groups other than amino-acyl groups"/>
    <property type="evidence" value="ECO:0007669"/>
    <property type="project" value="InterPro"/>
</dbReference>
<sequence>MQQLFYIHLVIVRQAIRKDAAALAVLLTQLGYPSPQENLDFVLGKIETYSAETYRLLVGEVDGDVVGFISLHWFQIFHSPGRMGRITAFCVHERVRSKGIGQYILTEAEKFLVAQGCTSVEVTSNLRRLQTHDFYLKHGYAETSKRFIKSLVPKQG</sequence>
<dbReference type="Gene3D" id="3.40.630.30">
    <property type="match status" value="1"/>
</dbReference>
<dbReference type="PROSITE" id="PS51186">
    <property type="entry name" value="GNAT"/>
    <property type="match status" value="1"/>
</dbReference>
<dbReference type="CDD" id="cd04301">
    <property type="entry name" value="NAT_SF"/>
    <property type="match status" value="1"/>
</dbReference>
<accession>A0A385SJI7</accession>
<gene>
    <name evidence="4" type="ORF">D4L85_05610</name>
</gene>
<dbReference type="InterPro" id="IPR000182">
    <property type="entry name" value="GNAT_dom"/>
</dbReference>
<proteinExistence type="predicted"/>
<dbReference type="RefSeq" id="WP_119753392.1">
    <property type="nucleotide sequence ID" value="NZ_CP032382.1"/>
</dbReference>